<dbReference type="PROSITE" id="PS00141">
    <property type="entry name" value="ASP_PROTEASE"/>
    <property type="match status" value="1"/>
</dbReference>
<feature type="compositionally biased region" description="Polar residues" evidence="2">
    <location>
        <begin position="65"/>
        <end position="79"/>
    </location>
</feature>
<dbReference type="InterPro" id="IPR001969">
    <property type="entry name" value="Aspartic_peptidase_AS"/>
</dbReference>
<feature type="non-terminal residue" evidence="4">
    <location>
        <position position="382"/>
    </location>
</feature>
<keyword evidence="1" id="KW-0378">Hydrolase</keyword>
<evidence type="ECO:0000259" key="3">
    <source>
        <dbReference type="PROSITE" id="PS50175"/>
    </source>
</evidence>
<proteinExistence type="predicted"/>
<dbReference type="PANTHER" id="PTHR46888:SF1">
    <property type="entry name" value="RIBONUCLEASE H"/>
    <property type="match status" value="1"/>
</dbReference>
<dbReference type="AlphaFoldDB" id="A0AAQ4EAU0"/>
<dbReference type="SUPFAM" id="SSF50630">
    <property type="entry name" value="Acid proteases"/>
    <property type="match status" value="1"/>
</dbReference>
<protein>
    <recommendedName>
        <fullName evidence="3">Peptidase A2 domain-containing protein</fullName>
    </recommendedName>
</protein>
<gene>
    <name evidence="4" type="ORF">V5799_024875</name>
</gene>
<organism evidence="4 5">
    <name type="scientific">Amblyomma americanum</name>
    <name type="common">Lone star tick</name>
    <dbReference type="NCBI Taxonomy" id="6943"/>
    <lineage>
        <taxon>Eukaryota</taxon>
        <taxon>Metazoa</taxon>
        <taxon>Ecdysozoa</taxon>
        <taxon>Arthropoda</taxon>
        <taxon>Chelicerata</taxon>
        <taxon>Arachnida</taxon>
        <taxon>Acari</taxon>
        <taxon>Parasitiformes</taxon>
        <taxon>Ixodida</taxon>
        <taxon>Ixodoidea</taxon>
        <taxon>Ixodidae</taxon>
        <taxon>Amblyomminae</taxon>
        <taxon>Amblyomma</taxon>
    </lineage>
</organism>
<dbReference type="EMBL" id="JARKHS020019169">
    <property type="protein sequence ID" value="KAK8771881.1"/>
    <property type="molecule type" value="Genomic_DNA"/>
</dbReference>
<evidence type="ECO:0000256" key="1">
    <source>
        <dbReference type="ARBA" id="ARBA00022801"/>
    </source>
</evidence>
<dbReference type="PROSITE" id="PS50175">
    <property type="entry name" value="ASP_PROT_RETROV"/>
    <property type="match status" value="1"/>
</dbReference>
<feature type="compositionally biased region" description="Low complexity" evidence="2">
    <location>
        <begin position="23"/>
        <end position="39"/>
    </location>
</feature>
<feature type="domain" description="Peptidase A2" evidence="3">
    <location>
        <begin position="357"/>
        <end position="382"/>
    </location>
</feature>
<comment type="caution">
    <text evidence="4">The sequence shown here is derived from an EMBL/GenBank/DDBJ whole genome shotgun (WGS) entry which is preliminary data.</text>
</comment>
<sequence length="382" mass="42431">MSTEETESHSTDSSMDQVPGTESATGAANGAGDAADSNAAMRRLEMELEMRKTTLLIERERTRQLELQTGSPQGSQAGGRQTREETLVYFAKRLKSLLTPIPTDPEVPVWLEGVEGFFRSYKVPDEVKSHLLLPLVSVRIPHLFSKLSTEELDSYDRVKQTILSELRLSPGDYLRQFRSALPGRNETWQHFASRIESYHAFYMSARGIKTLEDLVSLNVADQMKQALSTEAYKYVKREEADSWVKPHEIAKLVEAFEDCEASREKRHDSRPSACFICNGPHFARSCPKNQGNGNTQKKRVNRVAEGKDSAADSYGDVGIDTPGQRATVDIQSSAVPMNTKGLASLEYVDLRCGEAVLRALIDTGAEITVIKEGAIPSNLMEE</sequence>
<evidence type="ECO:0000256" key="2">
    <source>
        <dbReference type="SAM" id="MobiDB-lite"/>
    </source>
</evidence>
<dbReference type="PANTHER" id="PTHR46888">
    <property type="entry name" value="ZINC KNUCKLE DOMAINCONTAINING PROTEIN-RELATED"/>
    <property type="match status" value="1"/>
</dbReference>
<dbReference type="GO" id="GO:0004190">
    <property type="term" value="F:aspartic-type endopeptidase activity"/>
    <property type="evidence" value="ECO:0007669"/>
    <property type="project" value="InterPro"/>
</dbReference>
<evidence type="ECO:0000313" key="4">
    <source>
        <dbReference type="EMBL" id="KAK8771881.1"/>
    </source>
</evidence>
<dbReference type="InterPro" id="IPR021109">
    <property type="entry name" value="Peptidase_aspartic_dom_sf"/>
</dbReference>
<dbReference type="GO" id="GO:0006508">
    <property type="term" value="P:proteolysis"/>
    <property type="evidence" value="ECO:0007669"/>
    <property type="project" value="InterPro"/>
</dbReference>
<reference evidence="4 5" key="1">
    <citation type="journal article" date="2023" name="Arcadia Sci">
        <title>De novo assembly of a long-read Amblyomma americanum tick genome.</title>
        <authorList>
            <person name="Chou S."/>
            <person name="Poskanzer K.E."/>
            <person name="Rollins M."/>
            <person name="Thuy-Boun P.S."/>
        </authorList>
    </citation>
    <scope>NUCLEOTIDE SEQUENCE [LARGE SCALE GENOMIC DNA]</scope>
    <source>
        <strain evidence="4">F_SG_1</strain>
        <tissue evidence="4">Salivary glands</tissue>
    </source>
</reference>
<evidence type="ECO:0000313" key="5">
    <source>
        <dbReference type="Proteomes" id="UP001321473"/>
    </source>
</evidence>
<feature type="region of interest" description="Disordered" evidence="2">
    <location>
        <begin position="63"/>
        <end position="82"/>
    </location>
</feature>
<feature type="compositionally biased region" description="Basic and acidic residues" evidence="2">
    <location>
        <begin position="1"/>
        <end position="10"/>
    </location>
</feature>
<name>A0AAQ4EAU0_AMBAM</name>
<feature type="region of interest" description="Disordered" evidence="2">
    <location>
        <begin position="288"/>
        <end position="320"/>
    </location>
</feature>
<dbReference type="Proteomes" id="UP001321473">
    <property type="component" value="Unassembled WGS sequence"/>
</dbReference>
<accession>A0AAQ4EAU0</accession>
<dbReference type="InterPro" id="IPR001995">
    <property type="entry name" value="Peptidase_A2_cat"/>
</dbReference>
<keyword evidence="5" id="KW-1185">Reference proteome</keyword>
<feature type="region of interest" description="Disordered" evidence="2">
    <location>
        <begin position="1"/>
        <end position="39"/>
    </location>
</feature>